<comment type="caution">
    <text evidence="9">The sequence shown here is derived from an EMBL/GenBank/DDBJ whole genome shotgun (WGS) entry which is preliminary data.</text>
</comment>
<evidence type="ECO:0000313" key="9">
    <source>
        <dbReference type="EMBL" id="GAP63498.1"/>
    </source>
</evidence>
<dbReference type="EC" id="3.1.1.31" evidence="5 7"/>
<dbReference type="InterPro" id="IPR039104">
    <property type="entry name" value="6PGL"/>
</dbReference>
<dbReference type="PANTHER" id="PTHR11054">
    <property type="entry name" value="6-PHOSPHOGLUCONOLACTONASE"/>
    <property type="match status" value="1"/>
</dbReference>
<name>A0A0M9UD07_9CHLR</name>
<dbReference type="FunCoup" id="A0A0M9UD07">
    <property type="interactions" value="252"/>
</dbReference>
<dbReference type="InterPro" id="IPR037171">
    <property type="entry name" value="NagB/RpiA_transferase-like"/>
</dbReference>
<reference evidence="9 11" key="1">
    <citation type="journal article" date="2015" name="Genome Announc.">
        <title>Draft Genome Sequence of a Heterotrophic Facultative Anaerobic Thermophilic Bacterium, Ardenticatena maritima Strain 110ST.</title>
        <authorList>
            <person name="Kawaichi S."/>
            <person name="Yoshida T."/>
            <person name="Sako Y."/>
            <person name="Nakamura R."/>
        </authorList>
    </citation>
    <scope>NUCLEOTIDE SEQUENCE [LARGE SCALE GENOMIC DNA]</scope>
    <source>
        <strain evidence="9 11">110S</strain>
    </source>
</reference>
<evidence type="ECO:0000256" key="2">
    <source>
        <dbReference type="ARBA" id="ARBA00002681"/>
    </source>
</evidence>
<keyword evidence="11" id="KW-1185">Reference proteome</keyword>
<dbReference type="GO" id="GO:0017057">
    <property type="term" value="F:6-phosphogluconolactonase activity"/>
    <property type="evidence" value="ECO:0007669"/>
    <property type="project" value="UniProtKB-UniRule"/>
</dbReference>
<organism evidence="9 11">
    <name type="scientific">Ardenticatena maritima</name>
    <dbReference type="NCBI Taxonomy" id="872965"/>
    <lineage>
        <taxon>Bacteria</taxon>
        <taxon>Bacillati</taxon>
        <taxon>Chloroflexota</taxon>
        <taxon>Ardenticatenia</taxon>
        <taxon>Ardenticatenales</taxon>
        <taxon>Ardenticatenaceae</taxon>
        <taxon>Ardenticatena</taxon>
    </lineage>
</organism>
<evidence type="ECO:0000256" key="7">
    <source>
        <dbReference type="RuleBase" id="RU365095"/>
    </source>
</evidence>
<evidence type="ECO:0000256" key="5">
    <source>
        <dbReference type="ARBA" id="ARBA00013198"/>
    </source>
</evidence>
<dbReference type="EMBL" id="LGKN01000004">
    <property type="protein sequence ID" value="KPL88644.1"/>
    <property type="molecule type" value="Genomic_DNA"/>
</dbReference>
<gene>
    <name evidence="7" type="primary">pgl</name>
    <name evidence="9" type="ORF">ARMA_1921</name>
    <name evidence="10" type="ORF">SE16_07885</name>
</gene>
<dbReference type="GO" id="GO:0006098">
    <property type="term" value="P:pentose-phosphate shunt"/>
    <property type="evidence" value="ECO:0007669"/>
    <property type="project" value="UniProtKB-UniPathway"/>
</dbReference>
<dbReference type="AlphaFoldDB" id="A0A0M9UD07"/>
<proteinExistence type="inferred from homology"/>
<dbReference type="CDD" id="cd01400">
    <property type="entry name" value="6PGL"/>
    <property type="match status" value="1"/>
</dbReference>
<dbReference type="Proteomes" id="UP000050502">
    <property type="component" value="Unassembled WGS sequence"/>
</dbReference>
<dbReference type="NCBIfam" id="TIGR01198">
    <property type="entry name" value="pgl"/>
    <property type="match status" value="1"/>
</dbReference>
<reference evidence="11" key="3">
    <citation type="submission" date="2015-08" db="EMBL/GenBank/DDBJ databases">
        <title>Draft Genome Sequence of a Heterotrophic Facultative Anaerobic Bacterium Ardenticatena maritima Strain 110S.</title>
        <authorList>
            <person name="Kawaichi S."/>
            <person name="Yoshida T."/>
            <person name="Sako Y."/>
            <person name="Nakamura R."/>
        </authorList>
    </citation>
    <scope>NUCLEOTIDE SEQUENCE [LARGE SCALE GENOMIC DNA]</scope>
    <source>
        <strain evidence="11">110S</strain>
    </source>
</reference>
<evidence type="ECO:0000259" key="8">
    <source>
        <dbReference type="Pfam" id="PF01182"/>
    </source>
</evidence>
<comment type="catalytic activity">
    <reaction evidence="1 7">
        <text>6-phospho-D-glucono-1,5-lactone + H2O = 6-phospho-D-gluconate + H(+)</text>
        <dbReference type="Rhea" id="RHEA:12556"/>
        <dbReference type="ChEBI" id="CHEBI:15377"/>
        <dbReference type="ChEBI" id="CHEBI:15378"/>
        <dbReference type="ChEBI" id="CHEBI:57955"/>
        <dbReference type="ChEBI" id="CHEBI:58759"/>
        <dbReference type="EC" id="3.1.1.31"/>
    </reaction>
</comment>
<feature type="domain" description="Glucosamine/galactosamine-6-phosphate isomerase" evidence="8">
    <location>
        <begin position="11"/>
        <end position="232"/>
    </location>
</feature>
<evidence type="ECO:0000256" key="4">
    <source>
        <dbReference type="ARBA" id="ARBA00010662"/>
    </source>
</evidence>
<dbReference type="SUPFAM" id="SSF100950">
    <property type="entry name" value="NagB/RpiA/CoA transferase-like"/>
    <property type="match status" value="1"/>
</dbReference>
<evidence type="ECO:0000313" key="10">
    <source>
        <dbReference type="EMBL" id="KPL88644.1"/>
    </source>
</evidence>
<dbReference type="OrthoDB" id="9810967at2"/>
<sequence length="251" mass="27963">MGTQQILVADNWTTTAAQTIVRLLTDAIAARGVCSLALAGGSTPREVYRLLATPTWRDRLDWSRVHVFWGDERTVPPDHPDSNYRMAHEALLAHVPIPPENIHRMAGEQPPDVAAAAYAEELRAHFGLPFGAWPRFDLILLGMGDDGHTASLFPHTDALCDWEHLTHALFVPKLNTWRLTLTVPTINHARHVLFLVRGAPKAATVARVLEGVFAPKTFPAMLIHPRDGTLTWLLDRDAAHQLTHTQPEYVE</sequence>
<dbReference type="InterPro" id="IPR005900">
    <property type="entry name" value="6-phosphogluconolactonase_DevB"/>
</dbReference>
<dbReference type="Gene3D" id="3.40.50.1360">
    <property type="match status" value="1"/>
</dbReference>
<dbReference type="UniPathway" id="UPA00115">
    <property type="reaction ID" value="UER00409"/>
</dbReference>
<reference evidence="10 12" key="2">
    <citation type="submission" date="2015-07" db="EMBL/GenBank/DDBJ databases">
        <title>Whole genome sequence of Ardenticatena maritima DSM 23922.</title>
        <authorList>
            <person name="Hemp J."/>
            <person name="Ward L.M."/>
            <person name="Pace L.A."/>
            <person name="Fischer W.W."/>
        </authorList>
    </citation>
    <scope>NUCLEOTIDE SEQUENCE [LARGE SCALE GENOMIC DNA]</scope>
    <source>
        <strain evidence="10 12">110S</strain>
    </source>
</reference>
<evidence type="ECO:0000256" key="6">
    <source>
        <dbReference type="ARBA" id="ARBA00020337"/>
    </source>
</evidence>
<dbReference type="RefSeq" id="WP_054493325.1">
    <property type="nucleotide sequence ID" value="NZ_BBZA01000157.1"/>
</dbReference>
<comment type="similarity">
    <text evidence="4 7">Belongs to the glucosamine/galactosamine-6-phosphate isomerase family. 6-phosphogluconolactonase subfamily.</text>
</comment>
<evidence type="ECO:0000256" key="3">
    <source>
        <dbReference type="ARBA" id="ARBA00004961"/>
    </source>
</evidence>
<protein>
    <recommendedName>
        <fullName evidence="6 7">6-phosphogluconolactonase</fullName>
        <shortName evidence="7">6PGL</shortName>
        <ecNumber evidence="5 7">3.1.1.31</ecNumber>
    </recommendedName>
</protein>
<dbReference type="EMBL" id="BBZA01000157">
    <property type="protein sequence ID" value="GAP63498.1"/>
    <property type="molecule type" value="Genomic_DNA"/>
</dbReference>
<dbReference type="Pfam" id="PF01182">
    <property type="entry name" value="Glucosamine_iso"/>
    <property type="match status" value="1"/>
</dbReference>
<dbReference type="PATRIC" id="fig|872965.6.peg.1617"/>
<comment type="function">
    <text evidence="2 7">Hydrolysis of 6-phosphogluconolactone to 6-phosphogluconate.</text>
</comment>
<dbReference type="GO" id="GO:0005975">
    <property type="term" value="P:carbohydrate metabolic process"/>
    <property type="evidence" value="ECO:0007669"/>
    <property type="project" value="UniProtKB-UniRule"/>
</dbReference>
<dbReference type="STRING" id="872965.SE16_07885"/>
<evidence type="ECO:0000313" key="11">
    <source>
        <dbReference type="Proteomes" id="UP000037784"/>
    </source>
</evidence>
<evidence type="ECO:0000313" key="12">
    <source>
        <dbReference type="Proteomes" id="UP000050502"/>
    </source>
</evidence>
<dbReference type="InterPro" id="IPR006148">
    <property type="entry name" value="Glc/Gal-6P_isomerase"/>
</dbReference>
<comment type="pathway">
    <text evidence="3 7">Carbohydrate degradation; pentose phosphate pathway; D-ribulose 5-phosphate from D-glucose 6-phosphate (oxidative stage): step 2/3.</text>
</comment>
<accession>A0A0M9UD07</accession>
<dbReference type="InParanoid" id="A0A0M9UD07"/>
<dbReference type="PANTHER" id="PTHR11054:SF0">
    <property type="entry name" value="6-PHOSPHOGLUCONOLACTONASE"/>
    <property type="match status" value="1"/>
</dbReference>
<keyword evidence="7 9" id="KW-0378">Hydrolase</keyword>
<evidence type="ECO:0000256" key="1">
    <source>
        <dbReference type="ARBA" id="ARBA00000832"/>
    </source>
</evidence>
<dbReference type="Proteomes" id="UP000037784">
    <property type="component" value="Unassembled WGS sequence"/>
</dbReference>